<dbReference type="STRING" id="1888891.DSOL_2250"/>
<proteinExistence type="predicted"/>
<feature type="signal peptide" evidence="1">
    <location>
        <begin position="1"/>
        <end position="31"/>
    </location>
</feature>
<feature type="chain" id="PRO_5012864430" evidence="1">
    <location>
        <begin position="32"/>
        <end position="665"/>
    </location>
</feature>
<dbReference type="GO" id="GO:0005975">
    <property type="term" value="P:carbohydrate metabolic process"/>
    <property type="evidence" value="ECO:0007669"/>
    <property type="project" value="InterPro"/>
</dbReference>
<accession>A0A1Q8QWN1</accession>
<evidence type="ECO:0000256" key="1">
    <source>
        <dbReference type="SAM" id="SignalP"/>
    </source>
</evidence>
<dbReference type="InterPro" id="IPR007253">
    <property type="entry name" value="Cell_wall-bd_2"/>
</dbReference>
<dbReference type="Gene3D" id="3.10.50.10">
    <property type="match status" value="1"/>
</dbReference>
<evidence type="ECO:0000313" key="4">
    <source>
        <dbReference type="Proteomes" id="UP000186102"/>
    </source>
</evidence>
<organism evidence="3 4">
    <name type="scientific">Desulfosporosinus metallidurans</name>
    <dbReference type="NCBI Taxonomy" id="1888891"/>
    <lineage>
        <taxon>Bacteria</taxon>
        <taxon>Bacillati</taxon>
        <taxon>Bacillota</taxon>
        <taxon>Clostridia</taxon>
        <taxon>Eubacteriales</taxon>
        <taxon>Desulfitobacteriaceae</taxon>
        <taxon>Desulfosporosinus</taxon>
    </lineage>
</organism>
<keyword evidence="4" id="KW-1185">Reference proteome</keyword>
<dbReference type="InterPro" id="IPR011583">
    <property type="entry name" value="Chitinase_II/V-like_cat"/>
</dbReference>
<comment type="caution">
    <text evidence="3">The sequence shown here is derived from an EMBL/GenBank/DDBJ whole genome shotgun (WGS) entry which is preliminary data.</text>
</comment>
<sequence length="665" mass="72045">MHFFTKKTLSIFCGLAMLVSVIHFHPLSVQADPTESVTDRIYGNTQYDTAVEISKKGWDYAPVAVLATGRNFPDALTGSVLAHKVNGPLLLTESDHLTPAVSAELKRLGTQEVYLLGGTVALNSGIEQSLKDQGILPRRLAGWDQYGTAAAIAGVATPSSTQAFLVNGEHFADALSISSYAAAQGIPILLTRSDSLPAETATALAQMGVQNVTLVGGTAVIKDSITEQLGKLPQPVKVTARYAGYDQYETNTTVLNQLGFETSKVYVATGENFPDALAGAALAAKDKAPILLLPHAQLGASTTTYLNQKRTSGSAFTIFGGWGVINYKLESIVRTGVIQSRISLQYTQGSVQGMLNQVQSIPSPATDYADLIAPSWYYLDDTADGNVTGGWDTGTGDYSKFTAAAHSRNLKVLPVIQSSWDSGKTVDTVLASDTARAKLESQIIQRIQRTNSDGIVIDFELMSTATGPNLTQFMKELYAQLHPLNKLVIEAVMARTGSETWLGEFDYHALAQYVDYLHIMTYDYSHSAPGPLAPLDWSSKVLQYTRGQGVDMHKVLLGLPYYGVDWWTTDTGTNPTYKRRSGGMAELLALAKGPVQRDSSQIPYFNYTDASGTHTVYFDDAQSWNAKLGLLNQYNLGGVGAWSLIWTQNPTSSNAIFPLLKQYLR</sequence>
<name>A0A1Q8QWN1_9FIRM</name>
<dbReference type="Proteomes" id="UP000186102">
    <property type="component" value="Unassembled WGS sequence"/>
</dbReference>
<dbReference type="InterPro" id="IPR001223">
    <property type="entry name" value="Glyco_hydro18_cat"/>
</dbReference>
<dbReference type="SUPFAM" id="SSF51445">
    <property type="entry name" value="(Trans)glycosidases"/>
    <property type="match status" value="1"/>
</dbReference>
<evidence type="ECO:0000313" key="3">
    <source>
        <dbReference type="EMBL" id="OLN31754.1"/>
    </source>
</evidence>
<dbReference type="Gene3D" id="3.20.20.80">
    <property type="entry name" value="Glycosidases"/>
    <property type="match status" value="1"/>
</dbReference>
<dbReference type="InterPro" id="IPR029070">
    <property type="entry name" value="Chitinase_insertion_sf"/>
</dbReference>
<dbReference type="RefSeq" id="WP_075364886.1">
    <property type="nucleotide sequence ID" value="NZ_MLBF01000014.1"/>
</dbReference>
<dbReference type="PANTHER" id="PTHR46066">
    <property type="entry name" value="CHITINASE DOMAIN-CONTAINING PROTEIN 1 FAMILY MEMBER"/>
    <property type="match status" value="1"/>
</dbReference>
<dbReference type="SMART" id="SM00636">
    <property type="entry name" value="Glyco_18"/>
    <property type="match status" value="1"/>
</dbReference>
<dbReference type="EMBL" id="MLBF01000014">
    <property type="protein sequence ID" value="OLN31754.1"/>
    <property type="molecule type" value="Genomic_DNA"/>
</dbReference>
<dbReference type="InterPro" id="IPR017853">
    <property type="entry name" value="GH"/>
</dbReference>
<keyword evidence="1" id="KW-0732">Signal</keyword>
<dbReference type="PANTHER" id="PTHR46066:SF2">
    <property type="entry name" value="CHITINASE DOMAIN-CONTAINING PROTEIN 1"/>
    <property type="match status" value="1"/>
</dbReference>
<dbReference type="Gene3D" id="3.40.50.12090">
    <property type="match status" value="2"/>
</dbReference>
<feature type="domain" description="GH18" evidence="2">
    <location>
        <begin position="340"/>
        <end position="663"/>
    </location>
</feature>
<dbReference type="GO" id="GO:0008061">
    <property type="term" value="F:chitin binding"/>
    <property type="evidence" value="ECO:0007669"/>
    <property type="project" value="InterPro"/>
</dbReference>
<protein>
    <submittedName>
        <fullName evidence="3">N-acetylmuramoyl-L-alanine amidase</fullName>
    </submittedName>
</protein>
<reference evidence="3 4" key="1">
    <citation type="submission" date="2016-09" db="EMBL/GenBank/DDBJ databases">
        <title>Complete genome of Desulfosporosinus sp. OL.</title>
        <authorList>
            <person name="Mardanov A."/>
            <person name="Beletsky A."/>
            <person name="Panova A."/>
            <person name="Karnachuk O."/>
            <person name="Ravin N."/>
        </authorList>
    </citation>
    <scope>NUCLEOTIDE SEQUENCE [LARGE SCALE GENOMIC DNA]</scope>
    <source>
        <strain evidence="3 4">OL</strain>
    </source>
</reference>
<evidence type="ECO:0000259" key="2">
    <source>
        <dbReference type="PROSITE" id="PS51910"/>
    </source>
</evidence>
<dbReference type="AlphaFoldDB" id="A0A1Q8QWN1"/>
<dbReference type="Pfam" id="PF00704">
    <property type="entry name" value="Glyco_hydro_18"/>
    <property type="match status" value="1"/>
</dbReference>
<dbReference type="PROSITE" id="PS51910">
    <property type="entry name" value="GH18_2"/>
    <property type="match status" value="1"/>
</dbReference>
<dbReference type="Pfam" id="PF04122">
    <property type="entry name" value="CW_binding_2"/>
    <property type="match status" value="3"/>
</dbReference>
<gene>
    <name evidence="3" type="ORF">DSOL_2250</name>
</gene>
<dbReference type="OrthoDB" id="9813450at2"/>